<dbReference type="GO" id="GO:0055085">
    <property type="term" value="P:transmembrane transport"/>
    <property type="evidence" value="ECO:0007669"/>
    <property type="project" value="UniProtKB-ARBA"/>
</dbReference>
<dbReference type="PROSITE" id="PS50893">
    <property type="entry name" value="ABC_TRANSPORTER_2"/>
    <property type="match status" value="1"/>
</dbReference>
<evidence type="ECO:0000313" key="7">
    <source>
        <dbReference type="Proteomes" id="UP000298458"/>
    </source>
</evidence>
<dbReference type="PROSITE" id="PS00211">
    <property type="entry name" value="ABC_TRANSPORTER_1"/>
    <property type="match status" value="1"/>
</dbReference>
<dbReference type="OrthoDB" id="337094at2"/>
<dbReference type="Proteomes" id="UP000298458">
    <property type="component" value="Unassembled WGS sequence"/>
</dbReference>
<dbReference type="PANTHER" id="PTHR43776">
    <property type="entry name" value="TRANSPORT ATP-BINDING PROTEIN"/>
    <property type="match status" value="1"/>
</dbReference>
<evidence type="ECO:0000313" key="6">
    <source>
        <dbReference type="EMBL" id="TGK11817.1"/>
    </source>
</evidence>
<dbReference type="InterPro" id="IPR017871">
    <property type="entry name" value="ABC_transporter-like_CS"/>
</dbReference>
<evidence type="ECO:0000259" key="5">
    <source>
        <dbReference type="PROSITE" id="PS50893"/>
    </source>
</evidence>
<evidence type="ECO:0000256" key="3">
    <source>
        <dbReference type="ARBA" id="ARBA00022741"/>
    </source>
</evidence>
<organism evidence="6 7">
    <name type="scientific">Leptospira fletcheri</name>
    <dbReference type="NCBI Taxonomy" id="2484981"/>
    <lineage>
        <taxon>Bacteria</taxon>
        <taxon>Pseudomonadati</taxon>
        <taxon>Spirochaetota</taxon>
        <taxon>Spirochaetia</taxon>
        <taxon>Leptospirales</taxon>
        <taxon>Leptospiraceae</taxon>
        <taxon>Leptospira</taxon>
    </lineage>
</organism>
<dbReference type="NCBIfam" id="TIGR01727">
    <property type="entry name" value="oligo_HPY"/>
    <property type="match status" value="1"/>
</dbReference>
<dbReference type="FunFam" id="3.40.50.300:FF:000016">
    <property type="entry name" value="Oligopeptide ABC transporter ATP-binding component"/>
    <property type="match status" value="1"/>
</dbReference>
<evidence type="ECO:0000256" key="2">
    <source>
        <dbReference type="ARBA" id="ARBA00022448"/>
    </source>
</evidence>
<dbReference type="AlphaFoldDB" id="A0A4R9GGQ9"/>
<sequence>MNSLLEIRDLTVGFGKETFFGRSKKRLLAVENLNLDLVKGETLGLVGESGCGKSTLGRAILRLLKPDSGKISYEKTDILPLSEKGFHQFRRKIQIVFQDPYSSLNPRMNIKEILIEGLLLHKQEAKNDAVEEVKNILEKVGLPSDILERYPHEFSGGQRQRIAIARALVLKPEFVVLDEAVSALDVSTQAQVLLLLQDLKKHFGLSYLFISHDLGIVRAISDRIAVMYLGRIVEIGDTRNVFERPAHPYTQALFGSVFSIENRKEKKPSLKGEVPSILRKPSGCHFHPRCPIAQEICSHAKPDWKPVGSDRKVLCHFPLEK</sequence>
<accession>A0A4R9GGQ9</accession>
<keyword evidence="3" id="KW-0547">Nucleotide-binding</keyword>
<dbReference type="SMART" id="SM00382">
    <property type="entry name" value="AAA"/>
    <property type="match status" value="1"/>
</dbReference>
<dbReference type="Gene3D" id="3.40.50.300">
    <property type="entry name" value="P-loop containing nucleotide triphosphate hydrolases"/>
    <property type="match status" value="1"/>
</dbReference>
<name>A0A4R9GGQ9_9LEPT</name>
<protein>
    <submittedName>
        <fullName evidence="6">ABC transporter ATP-binding protein</fullName>
    </submittedName>
</protein>
<dbReference type="Pfam" id="PF00005">
    <property type="entry name" value="ABC_tran"/>
    <property type="match status" value="1"/>
</dbReference>
<dbReference type="InterPro" id="IPR003593">
    <property type="entry name" value="AAA+_ATPase"/>
</dbReference>
<dbReference type="SUPFAM" id="SSF52540">
    <property type="entry name" value="P-loop containing nucleoside triphosphate hydrolases"/>
    <property type="match status" value="1"/>
</dbReference>
<gene>
    <name evidence="6" type="ORF">EHO60_05865</name>
</gene>
<keyword evidence="4 6" id="KW-0067">ATP-binding</keyword>
<dbReference type="PANTHER" id="PTHR43776:SF7">
    <property type="entry name" value="D,D-DIPEPTIDE TRANSPORT ATP-BINDING PROTEIN DDPF-RELATED"/>
    <property type="match status" value="1"/>
</dbReference>
<evidence type="ECO:0000256" key="4">
    <source>
        <dbReference type="ARBA" id="ARBA00022840"/>
    </source>
</evidence>
<keyword evidence="7" id="KW-1185">Reference proteome</keyword>
<evidence type="ECO:0000256" key="1">
    <source>
        <dbReference type="ARBA" id="ARBA00005417"/>
    </source>
</evidence>
<dbReference type="InterPro" id="IPR003439">
    <property type="entry name" value="ABC_transporter-like_ATP-bd"/>
</dbReference>
<dbReference type="InterPro" id="IPR013563">
    <property type="entry name" value="Oligopep_ABC_C"/>
</dbReference>
<keyword evidence="2" id="KW-0813">Transport</keyword>
<proteinExistence type="inferred from homology"/>
<dbReference type="GO" id="GO:0015833">
    <property type="term" value="P:peptide transport"/>
    <property type="evidence" value="ECO:0007669"/>
    <property type="project" value="InterPro"/>
</dbReference>
<comment type="similarity">
    <text evidence="1">Belongs to the ABC transporter superfamily.</text>
</comment>
<dbReference type="RefSeq" id="WP_135767219.1">
    <property type="nucleotide sequence ID" value="NZ_RQET01000004.1"/>
</dbReference>
<dbReference type="GO" id="GO:0016887">
    <property type="term" value="F:ATP hydrolysis activity"/>
    <property type="evidence" value="ECO:0007669"/>
    <property type="project" value="InterPro"/>
</dbReference>
<feature type="domain" description="ABC transporter" evidence="5">
    <location>
        <begin position="5"/>
        <end position="254"/>
    </location>
</feature>
<dbReference type="EMBL" id="RQET01000004">
    <property type="protein sequence ID" value="TGK11817.1"/>
    <property type="molecule type" value="Genomic_DNA"/>
</dbReference>
<comment type="caution">
    <text evidence="6">The sequence shown here is derived from an EMBL/GenBank/DDBJ whole genome shotgun (WGS) entry which is preliminary data.</text>
</comment>
<dbReference type="Pfam" id="PF08352">
    <property type="entry name" value="oligo_HPY"/>
    <property type="match status" value="1"/>
</dbReference>
<dbReference type="InterPro" id="IPR050319">
    <property type="entry name" value="ABC_transp_ATP-bind"/>
</dbReference>
<dbReference type="GO" id="GO:0005524">
    <property type="term" value="F:ATP binding"/>
    <property type="evidence" value="ECO:0007669"/>
    <property type="project" value="UniProtKB-KW"/>
</dbReference>
<dbReference type="CDD" id="cd03257">
    <property type="entry name" value="ABC_NikE_OppD_transporters"/>
    <property type="match status" value="1"/>
</dbReference>
<dbReference type="InterPro" id="IPR027417">
    <property type="entry name" value="P-loop_NTPase"/>
</dbReference>
<reference evidence="6" key="1">
    <citation type="journal article" date="2019" name="PLoS Negl. Trop. Dis.">
        <title>Revisiting the worldwide diversity of Leptospira species in the environment.</title>
        <authorList>
            <person name="Vincent A.T."/>
            <person name="Schiettekatte O."/>
            <person name="Bourhy P."/>
            <person name="Veyrier F.J."/>
            <person name="Picardeau M."/>
        </authorList>
    </citation>
    <scope>NUCLEOTIDE SEQUENCE [LARGE SCALE GENOMIC DNA]</scope>
    <source>
        <strain evidence="6">SSW15</strain>
    </source>
</reference>